<dbReference type="FunFam" id="3.30.950.10:FF:000002">
    <property type="entry name" value="Ribosomal RNA small subunit methyltransferase I"/>
    <property type="match status" value="1"/>
</dbReference>
<dbReference type="InterPro" id="IPR053910">
    <property type="entry name" value="RsmI_HTH"/>
</dbReference>
<name>A0AA37WK36_9ALTE</name>
<protein>
    <recommendedName>
        <fullName evidence="6">Ribosomal RNA small subunit methyltransferase I</fullName>
        <ecNumber evidence="6">2.1.1.198</ecNumber>
    </recommendedName>
    <alternativeName>
        <fullName evidence="6">16S rRNA 2'-O-ribose C1402 methyltransferase</fullName>
    </alternativeName>
    <alternativeName>
        <fullName evidence="6">rRNA (cytidine-2'-O-)-methyltransferase RsmI</fullName>
    </alternativeName>
</protein>
<keyword evidence="4 6" id="KW-0808">Transferase</keyword>
<dbReference type="Proteomes" id="UP001156601">
    <property type="component" value="Unassembled WGS sequence"/>
</dbReference>
<dbReference type="InterPro" id="IPR000878">
    <property type="entry name" value="4pyrrol_Mease"/>
</dbReference>
<dbReference type="GO" id="GO:0070677">
    <property type="term" value="F:rRNA (cytosine-2'-O-)-methyltransferase activity"/>
    <property type="evidence" value="ECO:0007669"/>
    <property type="project" value="UniProtKB-UniRule"/>
</dbReference>
<dbReference type="NCBIfam" id="TIGR00096">
    <property type="entry name" value="16S rRNA (cytidine(1402)-2'-O)-methyltransferase"/>
    <property type="match status" value="1"/>
</dbReference>
<organism evidence="9 10">
    <name type="scientific">Agaribacter marinus</name>
    <dbReference type="NCBI Taxonomy" id="1431249"/>
    <lineage>
        <taxon>Bacteria</taxon>
        <taxon>Pseudomonadati</taxon>
        <taxon>Pseudomonadota</taxon>
        <taxon>Gammaproteobacteria</taxon>
        <taxon>Alteromonadales</taxon>
        <taxon>Alteromonadaceae</taxon>
        <taxon>Agaribacter</taxon>
    </lineage>
</organism>
<reference evidence="9" key="1">
    <citation type="journal article" date="2014" name="Int. J. Syst. Evol. Microbiol.">
        <title>Complete genome sequence of Corynebacterium casei LMG S-19264T (=DSM 44701T), isolated from a smear-ripened cheese.</title>
        <authorList>
            <consortium name="US DOE Joint Genome Institute (JGI-PGF)"/>
            <person name="Walter F."/>
            <person name="Albersmeier A."/>
            <person name="Kalinowski J."/>
            <person name="Ruckert C."/>
        </authorList>
    </citation>
    <scope>NUCLEOTIDE SEQUENCE</scope>
    <source>
        <strain evidence="9">NBRC 110023</strain>
    </source>
</reference>
<dbReference type="CDD" id="cd11648">
    <property type="entry name" value="RsmI"/>
    <property type="match status" value="1"/>
</dbReference>
<dbReference type="InterPro" id="IPR035996">
    <property type="entry name" value="4pyrrol_Methylase_sf"/>
</dbReference>
<evidence type="ECO:0000256" key="4">
    <source>
        <dbReference type="ARBA" id="ARBA00022679"/>
    </source>
</evidence>
<keyword evidence="2 6" id="KW-0698">rRNA processing</keyword>
<comment type="catalytic activity">
    <reaction evidence="6">
        <text>cytidine(1402) in 16S rRNA + S-adenosyl-L-methionine = 2'-O-methylcytidine(1402) in 16S rRNA + S-adenosyl-L-homocysteine + H(+)</text>
        <dbReference type="Rhea" id="RHEA:42924"/>
        <dbReference type="Rhea" id="RHEA-COMP:10285"/>
        <dbReference type="Rhea" id="RHEA-COMP:10286"/>
        <dbReference type="ChEBI" id="CHEBI:15378"/>
        <dbReference type="ChEBI" id="CHEBI:57856"/>
        <dbReference type="ChEBI" id="CHEBI:59789"/>
        <dbReference type="ChEBI" id="CHEBI:74495"/>
        <dbReference type="ChEBI" id="CHEBI:82748"/>
        <dbReference type="EC" id="2.1.1.198"/>
    </reaction>
</comment>
<dbReference type="RefSeq" id="WP_284219170.1">
    <property type="nucleotide sequence ID" value="NZ_BSOT01000012.1"/>
</dbReference>
<evidence type="ECO:0000256" key="3">
    <source>
        <dbReference type="ARBA" id="ARBA00022603"/>
    </source>
</evidence>
<keyword evidence="1 6" id="KW-0963">Cytoplasm</keyword>
<keyword evidence="5 6" id="KW-0949">S-adenosyl-L-methionine</keyword>
<dbReference type="FunFam" id="3.40.1010.10:FF:000002">
    <property type="entry name" value="Ribosomal RNA small subunit methyltransferase I"/>
    <property type="match status" value="1"/>
</dbReference>
<dbReference type="InterPro" id="IPR014777">
    <property type="entry name" value="4pyrrole_Mease_sub1"/>
</dbReference>
<dbReference type="PANTHER" id="PTHR46111">
    <property type="entry name" value="RIBOSOMAL RNA SMALL SUBUNIT METHYLTRANSFERASE I"/>
    <property type="match status" value="1"/>
</dbReference>
<dbReference type="EMBL" id="BSOT01000012">
    <property type="protein sequence ID" value="GLR72753.1"/>
    <property type="molecule type" value="Genomic_DNA"/>
</dbReference>
<evidence type="ECO:0000259" key="7">
    <source>
        <dbReference type="Pfam" id="PF00590"/>
    </source>
</evidence>
<dbReference type="Gene3D" id="3.40.1010.10">
    <property type="entry name" value="Cobalt-precorrin-4 Transmethylase, Domain 1"/>
    <property type="match status" value="1"/>
</dbReference>
<feature type="domain" description="Tetrapyrrole methylase" evidence="7">
    <location>
        <begin position="6"/>
        <end position="201"/>
    </location>
</feature>
<accession>A0AA37WK36</accession>
<dbReference type="InterPro" id="IPR014776">
    <property type="entry name" value="4pyrrole_Mease_sub2"/>
</dbReference>
<dbReference type="InterPro" id="IPR008189">
    <property type="entry name" value="rRNA_ssu_MeTfrase_I"/>
</dbReference>
<dbReference type="PANTHER" id="PTHR46111:SF1">
    <property type="entry name" value="RIBOSOMAL RNA SMALL SUBUNIT METHYLTRANSFERASE I"/>
    <property type="match status" value="1"/>
</dbReference>
<evidence type="ECO:0000259" key="8">
    <source>
        <dbReference type="Pfam" id="PF23016"/>
    </source>
</evidence>
<dbReference type="AlphaFoldDB" id="A0AA37WK36"/>
<dbReference type="HAMAP" id="MF_01877">
    <property type="entry name" value="16SrRNA_methyltr_I"/>
    <property type="match status" value="1"/>
</dbReference>
<comment type="caution">
    <text evidence="9">The sequence shown here is derived from an EMBL/GenBank/DDBJ whole genome shotgun (WGS) entry which is preliminary data.</text>
</comment>
<dbReference type="PROSITE" id="PS01296">
    <property type="entry name" value="RSMI"/>
    <property type="match status" value="1"/>
</dbReference>
<keyword evidence="3 6" id="KW-0489">Methyltransferase</keyword>
<feature type="domain" description="RsmI HTH" evidence="8">
    <location>
        <begin position="235"/>
        <end position="272"/>
    </location>
</feature>
<evidence type="ECO:0000256" key="6">
    <source>
        <dbReference type="HAMAP-Rule" id="MF_01877"/>
    </source>
</evidence>
<dbReference type="GO" id="GO:0005737">
    <property type="term" value="C:cytoplasm"/>
    <property type="evidence" value="ECO:0007669"/>
    <property type="project" value="UniProtKB-SubCell"/>
</dbReference>
<comment type="subcellular location">
    <subcellularLocation>
        <location evidence="6">Cytoplasm</location>
    </subcellularLocation>
</comment>
<sequence length="276" mass="29942">MSSGSLYIVPTPIGNLSDMTPRAIDVLEAVDLIAAEDTRHSGKLLQHFNITTNAISLHAHNEGQRSEYIVSKLLDGVNIALISDAGTPLISDPGYELVNLCRQHAITVVALPGASALTTALSASGLPTDKFTFSGFLPVKQQAKESALQNALDSGHTHIFYESPKRILDTLTMIDTVNPSAQVVIAKELTKAFEAYVTGHANDAIHWLMDDGARQKGEFVLMLYKVKQKATNEMPNDAIRLLKLLLPLLPPKKAAAVVAEQFSLNKKEVYQFSIGL</sequence>
<evidence type="ECO:0000256" key="1">
    <source>
        <dbReference type="ARBA" id="ARBA00022490"/>
    </source>
</evidence>
<evidence type="ECO:0000256" key="2">
    <source>
        <dbReference type="ARBA" id="ARBA00022552"/>
    </source>
</evidence>
<comment type="similarity">
    <text evidence="6">Belongs to the methyltransferase superfamily. RsmI family.</text>
</comment>
<dbReference type="InterPro" id="IPR018063">
    <property type="entry name" value="SAM_MeTrfase_RsmI_CS"/>
</dbReference>
<dbReference type="SUPFAM" id="SSF53790">
    <property type="entry name" value="Tetrapyrrole methylase"/>
    <property type="match status" value="1"/>
</dbReference>
<evidence type="ECO:0000313" key="10">
    <source>
        <dbReference type="Proteomes" id="UP001156601"/>
    </source>
</evidence>
<evidence type="ECO:0000256" key="5">
    <source>
        <dbReference type="ARBA" id="ARBA00022691"/>
    </source>
</evidence>
<dbReference type="Pfam" id="PF23016">
    <property type="entry name" value="RsmI_C"/>
    <property type="match status" value="1"/>
</dbReference>
<dbReference type="EC" id="2.1.1.198" evidence="6"/>
<evidence type="ECO:0000313" key="9">
    <source>
        <dbReference type="EMBL" id="GLR72753.1"/>
    </source>
</evidence>
<dbReference type="Pfam" id="PF00590">
    <property type="entry name" value="TP_methylase"/>
    <property type="match status" value="1"/>
</dbReference>
<reference evidence="9" key="2">
    <citation type="submission" date="2023-01" db="EMBL/GenBank/DDBJ databases">
        <title>Draft genome sequence of Agaribacter marinus strain NBRC 110023.</title>
        <authorList>
            <person name="Sun Q."/>
            <person name="Mori K."/>
        </authorList>
    </citation>
    <scope>NUCLEOTIDE SEQUENCE</scope>
    <source>
        <strain evidence="9">NBRC 110023</strain>
    </source>
</reference>
<comment type="function">
    <text evidence="6">Catalyzes the 2'-O-methylation of the ribose of cytidine 1402 (C1402) in 16S rRNA.</text>
</comment>
<gene>
    <name evidence="6 9" type="primary">rsmI</name>
    <name evidence="9" type="ORF">GCM10007852_36610</name>
</gene>
<keyword evidence="10" id="KW-1185">Reference proteome</keyword>
<dbReference type="PIRSF" id="PIRSF005917">
    <property type="entry name" value="MTase_YraL"/>
    <property type="match status" value="1"/>
</dbReference>
<proteinExistence type="inferred from homology"/>
<dbReference type="Gene3D" id="3.30.950.10">
    <property type="entry name" value="Methyltransferase, Cobalt-precorrin-4 Transmethylase, Domain 2"/>
    <property type="match status" value="1"/>
</dbReference>